<organism evidence="8 9">
    <name type="scientific">Tetrabaena socialis</name>
    <dbReference type="NCBI Taxonomy" id="47790"/>
    <lineage>
        <taxon>Eukaryota</taxon>
        <taxon>Viridiplantae</taxon>
        <taxon>Chlorophyta</taxon>
        <taxon>core chlorophytes</taxon>
        <taxon>Chlorophyceae</taxon>
        <taxon>CS clade</taxon>
        <taxon>Chlamydomonadales</taxon>
        <taxon>Tetrabaenaceae</taxon>
        <taxon>Tetrabaena</taxon>
    </lineage>
</organism>
<evidence type="ECO:0000256" key="1">
    <source>
        <dbReference type="ARBA" id="ARBA00022714"/>
    </source>
</evidence>
<name>A0A2J8AK71_9CHLO</name>
<keyword evidence="5" id="KW-1015">Disulfide bond</keyword>
<dbReference type="PANTHER" id="PTHR13847:SF281">
    <property type="entry name" value="FAD DEPENDENT OXIDOREDUCTASE DOMAIN-CONTAINING PROTEIN"/>
    <property type="match status" value="1"/>
</dbReference>
<dbReference type="Gene3D" id="3.50.50.60">
    <property type="entry name" value="FAD/NAD(P)-binding domain"/>
    <property type="match status" value="1"/>
</dbReference>
<gene>
    <name evidence="8" type="ORF">TSOC_000099</name>
</gene>
<dbReference type="OrthoDB" id="429143at2759"/>
<dbReference type="PROSITE" id="PS51296">
    <property type="entry name" value="RIESKE"/>
    <property type="match status" value="1"/>
</dbReference>
<feature type="region of interest" description="Disordered" evidence="6">
    <location>
        <begin position="189"/>
        <end position="227"/>
    </location>
</feature>
<evidence type="ECO:0000256" key="5">
    <source>
        <dbReference type="ARBA" id="ARBA00023157"/>
    </source>
</evidence>
<evidence type="ECO:0000313" key="8">
    <source>
        <dbReference type="EMBL" id="PNH12908.1"/>
    </source>
</evidence>
<dbReference type="Pfam" id="PF00355">
    <property type="entry name" value="Rieske"/>
    <property type="match status" value="1"/>
</dbReference>
<dbReference type="Gene3D" id="3.30.9.10">
    <property type="entry name" value="D-Amino Acid Oxidase, subunit A, domain 2"/>
    <property type="match status" value="1"/>
</dbReference>
<keyword evidence="4" id="KW-0411">Iron-sulfur</keyword>
<feature type="compositionally biased region" description="Gly residues" evidence="6">
    <location>
        <begin position="208"/>
        <end position="217"/>
    </location>
</feature>
<evidence type="ECO:0000256" key="6">
    <source>
        <dbReference type="SAM" id="MobiDB-lite"/>
    </source>
</evidence>
<accession>A0A2J8AK71</accession>
<evidence type="ECO:0000256" key="3">
    <source>
        <dbReference type="ARBA" id="ARBA00023004"/>
    </source>
</evidence>
<dbReference type="SUPFAM" id="SSF51905">
    <property type="entry name" value="FAD/NAD(P)-binding domain"/>
    <property type="match status" value="1"/>
</dbReference>
<dbReference type="GO" id="GO:0016020">
    <property type="term" value="C:membrane"/>
    <property type="evidence" value="ECO:0007669"/>
    <property type="project" value="InterPro"/>
</dbReference>
<sequence>MSSLSPSHPPPAATLGVVGRESHVASEIAPSGPPLEPLPPAKRYPRLEAEVTADVVVVGAGLSGLSTAYRLIAAGKSVVVLEARVVGSGSAARGLGMLSRWVNETYLEVERTAGLGRACQVAASHAAAIAFVRRVAEEEGIECGLAETEACVLAARAAGRAGRQRASRELREELAACLRAGVDGAHIERRRRHAGGGSGAEGSAAGEAAGGSAGAAGSGAKEEGAEEEEVLVVPGAANLQPLRYLQGLAEAVVRRGATLGSEVVAGSILGGPHLPDWAEAYRPSRVFPGAALKYTWELGVYFSTVGMALLKHVVPRSVEDVAGLLAPGRVERALQPGQGKVAQHGLLKKALYRDEDGVLHVRSALCTHLGCCVEWNPLEHTFDCPCHGSSFDACGRCLHAPAVADLEDLGSQVR</sequence>
<evidence type="ECO:0000256" key="2">
    <source>
        <dbReference type="ARBA" id="ARBA00022723"/>
    </source>
</evidence>
<feature type="domain" description="Rieske" evidence="7">
    <location>
        <begin position="326"/>
        <end position="414"/>
    </location>
</feature>
<keyword evidence="3" id="KW-0408">Iron</keyword>
<evidence type="ECO:0000259" key="7">
    <source>
        <dbReference type="PROSITE" id="PS51296"/>
    </source>
</evidence>
<dbReference type="AlphaFoldDB" id="A0A2J8AK71"/>
<evidence type="ECO:0000256" key="4">
    <source>
        <dbReference type="ARBA" id="ARBA00023014"/>
    </source>
</evidence>
<dbReference type="EMBL" id="PGGS01000002">
    <property type="protein sequence ID" value="PNH12908.1"/>
    <property type="molecule type" value="Genomic_DNA"/>
</dbReference>
<evidence type="ECO:0000313" key="9">
    <source>
        <dbReference type="Proteomes" id="UP000236333"/>
    </source>
</evidence>
<comment type="caution">
    <text evidence="8">The sequence shown here is derived from an EMBL/GenBank/DDBJ whole genome shotgun (WGS) entry which is preliminary data.</text>
</comment>
<dbReference type="Pfam" id="PF01266">
    <property type="entry name" value="DAO"/>
    <property type="match status" value="1"/>
</dbReference>
<reference evidence="8 9" key="1">
    <citation type="journal article" date="2017" name="Mol. Biol. Evol.">
        <title>The 4-celled Tetrabaena socialis nuclear genome reveals the essential components for genetic control of cell number at the origin of multicellularity in the volvocine lineage.</title>
        <authorList>
            <person name="Featherston J."/>
            <person name="Arakaki Y."/>
            <person name="Hanschen E.R."/>
            <person name="Ferris P.J."/>
            <person name="Michod R.E."/>
            <person name="Olson B.J.S.C."/>
            <person name="Nozaki H."/>
            <person name="Durand P.M."/>
        </authorList>
    </citation>
    <scope>NUCLEOTIDE SEQUENCE [LARGE SCALE GENOMIC DNA]</scope>
    <source>
        <strain evidence="8 9">NIES-571</strain>
    </source>
</reference>
<dbReference type="GO" id="GO:0051537">
    <property type="term" value="F:2 iron, 2 sulfur cluster binding"/>
    <property type="evidence" value="ECO:0007669"/>
    <property type="project" value="UniProtKB-KW"/>
</dbReference>
<dbReference type="InterPro" id="IPR036188">
    <property type="entry name" value="FAD/NAD-bd_sf"/>
</dbReference>
<keyword evidence="1" id="KW-0001">2Fe-2S</keyword>
<dbReference type="InterPro" id="IPR036922">
    <property type="entry name" value="Rieske_2Fe-2S_sf"/>
</dbReference>
<dbReference type="Gene3D" id="2.102.10.10">
    <property type="entry name" value="Rieske [2Fe-2S] iron-sulphur domain"/>
    <property type="match status" value="1"/>
</dbReference>
<keyword evidence="2" id="KW-0479">Metal-binding</keyword>
<dbReference type="InterPro" id="IPR017941">
    <property type="entry name" value="Rieske_2Fe-2S"/>
</dbReference>
<dbReference type="PRINTS" id="PR00162">
    <property type="entry name" value="RIESKE"/>
</dbReference>
<proteinExistence type="predicted"/>
<dbReference type="GO" id="GO:0005737">
    <property type="term" value="C:cytoplasm"/>
    <property type="evidence" value="ECO:0007669"/>
    <property type="project" value="TreeGrafter"/>
</dbReference>
<dbReference type="PANTHER" id="PTHR13847">
    <property type="entry name" value="SARCOSINE DEHYDROGENASE-RELATED"/>
    <property type="match status" value="1"/>
</dbReference>
<keyword evidence="9" id="KW-1185">Reference proteome</keyword>
<protein>
    <submittedName>
        <fullName evidence="8">Putative Rieske 2Fe-2S iron-sulfur protein yhfW</fullName>
    </submittedName>
</protein>
<dbReference type="Proteomes" id="UP000236333">
    <property type="component" value="Unassembled WGS sequence"/>
</dbReference>
<dbReference type="InterPro" id="IPR005805">
    <property type="entry name" value="Rieske_Fe-S_prot_C"/>
</dbReference>
<dbReference type="InterPro" id="IPR006076">
    <property type="entry name" value="FAD-dep_OxRdtase"/>
</dbReference>
<dbReference type="SUPFAM" id="SSF50022">
    <property type="entry name" value="ISP domain"/>
    <property type="match status" value="1"/>
</dbReference>
<dbReference type="GO" id="GO:0046872">
    <property type="term" value="F:metal ion binding"/>
    <property type="evidence" value="ECO:0007669"/>
    <property type="project" value="UniProtKB-KW"/>
</dbReference>